<evidence type="ECO:0000313" key="3">
    <source>
        <dbReference type="EMBL" id="EDX11286.1"/>
    </source>
</evidence>
<dbReference type="Pfam" id="PF00515">
    <property type="entry name" value="TPR_1"/>
    <property type="match status" value="2"/>
</dbReference>
<dbReference type="Gene3D" id="1.25.40.10">
    <property type="entry name" value="Tetratricopeptide repeat domain"/>
    <property type="match status" value="2"/>
</dbReference>
<evidence type="ECO:0000256" key="1">
    <source>
        <dbReference type="PROSITE-ProRule" id="PRU00339"/>
    </source>
</evidence>
<keyword evidence="1" id="KW-0802">TPR repeat</keyword>
<dbReference type="Bgee" id="FBgn0183899">
    <property type="expression patterns" value="Expressed in female reproductive system and 3 other cell types or tissues"/>
</dbReference>
<gene>
    <name evidence="3" type="primary">Dsim\GD12162</name>
    <name evidence="3" type="ORF">Dsim_GD12162</name>
</gene>
<accession>B4QJ69</accession>
<dbReference type="Proteomes" id="UP000000304">
    <property type="component" value="Chromosome 3L"/>
</dbReference>
<organism evidence="3 4">
    <name type="scientific">Drosophila simulans</name>
    <name type="common">Fruit fly</name>
    <dbReference type="NCBI Taxonomy" id="7240"/>
    <lineage>
        <taxon>Eukaryota</taxon>
        <taxon>Metazoa</taxon>
        <taxon>Ecdysozoa</taxon>
        <taxon>Arthropoda</taxon>
        <taxon>Hexapoda</taxon>
        <taxon>Insecta</taxon>
        <taxon>Pterygota</taxon>
        <taxon>Neoptera</taxon>
        <taxon>Endopterygota</taxon>
        <taxon>Diptera</taxon>
        <taxon>Brachycera</taxon>
        <taxon>Muscomorpha</taxon>
        <taxon>Ephydroidea</taxon>
        <taxon>Drosophilidae</taxon>
        <taxon>Drosophila</taxon>
        <taxon>Sophophora</taxon>
    </lineage>
</organism>
<dbReference type="InterPro" id="IPR019734">
    <property type="entry name" value="TPR_rpt"/>
</dbReference>
<keyword evidence="4" id="KW-1185">Reference proteome</keyword>
<dbReference type="PANTHER" id="PTHR21581:SF6">
    <property type="entry name" value="TRAFFICKING PROTEIN PARTICLE COMPLEX SUBUNIT 12"/>
    <property type="match status" value="1"/>
</dbReference>
<dbReference type="PhylomeDB" id="B4QJ69"/>
<dbReference type="PROSITE" id="PS50005">
    <property type="entry name" value="TPR"/>
    <property type="match status" value="2"/>
</dbReference>
<name>B4QJ69_DROSI</name>
<dbReference type="PROSITE" id="PS50293">
    <property type="entry name" value="TPR_REGION"/>
    <property type="match status" value="2"/>
</dbReference>
<dbReference type="AlphaFoldDB" id="B4QJ69"/>
<dbReference type="STRING" id="7240.B4QJ69"/>
<dbReference type="SMART" id="SM00028">
    <property type="entry name" value="TPR"/>
    <property type="match status" value="4"/>
</dbReference>
<feature type="repeat" description="TPR" evidence="1">
    <location>
        <begin position="496"/>
        <end position="529"/>
    </location>
</feature>
<proteinExistence type="predicted"/>
<dbReference type="SUPFAM" id="SSF48452">
    <property type="entry name" value="TPR-like"/>
    <property type="match status" value="1"/>
</dbReference>
<dbReference type="InterPro" id="IPR011990">
    <property type="entry name" value="TPR-like_helical_dom_sf"/>
</dbReference>
<feature type="compositionally biased region" description="Low complexity" evidence="2">
    <location>
        <begin position="33"/>
        <end position="44"/>
    </location>
</feature>
<dbReference type="FunFam" id="1.25.40.10:FF:001412">
    <property type="entry name" value="RE19263p"/>
    <property type="match status" value="1"/>
</dbReference>
<dbReference type="HOGENOM" id="CLU_014917_1_0_1"/>
<dbReference type="PANTHER" id="PTHR21581">
    <property type="entry name" value="D-ALANYL-D-ALANINE CARBOXYPEPTIDASE"/>
    <property type="match status" value="1"/>
</dbReference>
<dbReference type="GO" id="GO:1990072">
    <property type="term" value="C:TRAPPIII protein complex"/>
    <property type="evidence" value="ECO:0007669"/>
    <property type="project" value="EnsemblMetazoa"/>
</dbReference>
<dbReference type="OrthoDB" id="428342at2759"/>
<evidence type="ECO:0000313" key="4">
    <source>
        <dbReference type="Proteomes" id="UP000000304"/>
    </source>
</evidence>
<evidence type="ECO:0000256" key="2">
    <source>
        <dbReference type="SAM" id="MobiDB-lite"/>
    </source>
</evidence>
<dbReference type="SMR" id="B4QJ69"/>
<sequence length="582" mass="65631">MSHKISEYFANDPPSFFDELATKPKSNNLPPEGSSNSAGSTSSAPNMMSNTFAGFFQPPEYVETPETGEDFVKVGDDVRNLWELPRENEPGKLIMPGIHLQTDLADPISVAVTQHLGEAELTYRKILRVDDVTQDERGLRTLIHAGCYRTAVNLTGRLLTIYGQGYGRFGQPAKHSPHSLQLWFTRLALLAKLGEFELLNAEAEPFGQLTSPDVFYDFYPEMYNGKSGSIACFSFRLLLAELPIYLGKPHVALDRLSELHVTTREIKEHYISLHNKAAEEFWQRRCERVLHSIINCGLMMKKFSMIDDIMEGTLLKRSNLSKEDRRSLYSAWGRIYLQIGDIFGAEQKIAVSRRLREINSAPDLRDLVDKGLIAVAKNDFPEAYVIFQKALHLDTGNTMILNNMGVCLLYAGKLKDAINLYERAINLNPQKSLNESLLVNLSTLYELESNNSKAKKNSAPDLRDLVDKGLIAVAKNDFPEAYVIFQKALHLDTGNTMILNNMGVCLLYAGKLKDAINLYERAINLNPQKSLNESLLVNLSTLYELESNNSKAKKYNLLRLINRYKPDLNISIEICLKLQTIN</sequence>
<dbReference type="EMBL" id="CM000363">
    <property type="protein sequence ID" value="EDX11286.1"/>
    <property type="molecule type" value="Genomic_DNA"/>
</dbReference>
<feature type="region of interest" description="Disordered" evidence="2">
    <location>
        <begin position="1"/>
        <end position="50"/>
    </location>
</feature>
<protein>
    <submittedName>
        <fullName evidence="3">GD12162</fullName>
    </submittedName>
</protein>
<feature type="repeat" description="TPR" evidence="1">
    <location>
        <begin position="398"/>
        <end position="431"/>
    </location>
</feature>
<reference evidence="3 4" key="1">
    <citation type="journal article" date="2007" name="Nature">
        <title>Evolution of genes and genomes on the Drosophila phylogeny.</title>
        <authorList>
            <consortium name="Drosophila 12 Genomes Consortium"/>
            <person name="Clark A.G."/>
            <person name="Eisen M.B."/>
            <person name="Smith D.R."/>
            <person name="Bergman C.M."/>
            <person name="Oliver B."/>
            <person name="Markow T.A."/>
            <person name="Kaufman T.C."/>
            <person name="Kellis M."/>
            <person name="Gelbart W."/>
            <person name="Iyer V.N."/>
            <person name="Pollard D.A."/>
            <person name="Sackton T.B."/>
            <person name="Larracuente A.M."/>
            <person name="Singh N.D."/>
            <person name="Abad J.P."/>
            <person name="Abt D.N."/>
            <person name="Adryan B."/>
            <person name="Aguade M."/>
            <person name="Akashi H."/>
            <person name="Anderson W.W."/>
            <person name="Aquadro C.F."/>
            <person name="Ardell D.H."/>
            <person name="Arguello R."/>
            <person name="Artieri C.G."/>
            <person name="Barbash D.A."/>
            <person name="Barker D."/>
            <person name="Barsanti P."/>
            <person name="Batterham P."/>
            <person name="Batzoglou S."/>
            <person name="Begun D."/>
            <person name="Bhutkar A."/>
            <person name="Blanco E."/>
            <person name="Bosak S.A."/>
            <person name="Bradley R.K."/>
            <person name="Brand A.D."/>
            <person name="Brent M.R."/>
            <person name="Brooks A.N."/>
            <person name="Brown R.H."/>
            <person name="Butlin R.K."/>
            <person name="Caggese C."/>
            <person name="Calvi B.R."/>
            <person name="Bernardo de Carvalho A."/>
            <person name="Caspi A."/>
            <person name="Castrezana S."/>
            <person name="Celniker S.E."/>
            <person name="Chang J.L."/>
            <person name="Chapple C."/>
            <person name="Chatterji S."/>
            <person name="Chinwalla A."/>
            <person name="Civetta A."/>
            <person name="Clifton S.W."/>
            <person name="Comeron J.M."/>
            <person name="Costello J.C."/>
            <person name="Coyne J.A."/>
            <person name="Daub J."/>
            <person name="David R.G."/>
            <person name="Delcher A.L."/>
            <person name="Delehaunty K."/>
            <person name="Do C.B."/>
            <person name="Ebling H."/>
            <person name="Edwards K."/>
            <person name="Eickbush T."/>
            <person name="Evans J.D."/>
            <person name="Filipski A."/>
            <person name="Findeiss S."/>
            <person name="Freyhult E."/>
            <person name="Fulton L."/>
            <person name="Fulton R."/>
            <person name="Garcia A.C."/>
            <person name="Gardiner A."/>
            <person name="Garfield D.A."/>
            <person name="Garvin B.E."/>
            <person name="Gibson G."/>
            <person name="Gilbert D."/>
            <person name="Gnerre S."/>
            <person name="Godfrey J."/>
            <person name="Good R."/>
            <person name="Gotea V."/>
            <person name="Gravely B."/>
            <person name="Greenberg A.J."/>
            <person name="Griffiths-Jones S."/>
            <person name="Gross S."/>
            <person name="Guigo R."/>
            <person name="Gustafson E.A."/>
            <person name="Haerty W."/>
            <person name="Hahn M.W."/>
            <person name="Halligan D.L."/>
            <person name="Halpern A.L."/>
            <person name="Halter G.M."/>
            <person name="Han M.V."/>
            <person name="Heger A."/>
            <person name="Hillier L."/>
            <person name="Hinrichs A.S."/>
            <person name="Holmes I."/>
            <person name="Hoskins R.A."/>
            <person name="Hubisz M.J."/>
            <person name="Hultmark D."/>
            <person name="Huntley M.A."/>
            <person name="Jaffe D.B."/>
            <person name="Jagadeeshan S."/>
            <person name="Jeck W.R."/>
            <person name="Johnson J."/>
            <person name="Jones C.D."/>
            <person name="Jordan W.C."/>
            <person name="Karpen G.H."/>
            <person name="Kataoka E."/>
            <person name="Keightley P.D."/>
            <person name="Kheradpour P."/>
            <person name="Kirkness E.F."/>
            <person name="Koerich L.B."/>
            <person name="Kristiansen K."/>
            <person name="Kudrna D."/>
            <person name="Kulathinal R.J."/>
            <person name="Kumar S."/>
            <person name="Kwok R."/>
            <person name="Lander E."/>
            <person name="Langley C.H."/>
            <person name="Lapoint R."/>
            <person name="Lazzaro B.P."/>
            <person name="Lee S.J."/>
            <person name="Levesque L."/>
            <person name="Li R."/>
            <person name="Lin C.F."/>
            <person name="Lin M.F."/>
            <person name="Lindblad-Toh K."/>
            <person name="Llopart A."/>
            <person name="Long M."/>
            <person name="Low L."/>
            <person name="Lozovsky E."/>
            <person name="Lu J."/>
            <person name="Luo M."/>
            <person name="Machado C.A."/>
            <person name="Makalowski W."/>
            <person name="Marzo M."/>
            <person name="Matsuda M."/>
            <person name="Matzkin L."/>
            <person name="McAllister B."/>
            <person name="McBride C.S."/>
            <person name="McKernan B."/>
            <person name="McKernan K."/>
            <person name="Mendez-Lago M."/>
            <person name="Minx P."/>
            <person name="Mollenhauer M.U."/>
            <person name="Montooth K."/>
            <person name="Mount S.M."/>
            <person name="Mu X."/>
            <person name="Myers E."/>
            <person name="Negre B."/>
            <person name="Newfeld S."/>
            <person name="Nielsen R."/>
            <person name="Noor M.A."/>
            <person name="O'Grady P."/>
            <person name="Pachter L."/>
            <person name="Papaceit M."/>
            <person name="Parisi M.J."/>
            <person name="Parisi M."/>
            <person name="Parts L."/>
            <person name="Pedersen J.S."/>
            <person name="Pesole G."/>
            <person name="Phillippy A.M."/>
            <person name="Ponting C.P."/>
            <person name="Pop M."/>
            <person name="Porcelli D."/>
            <person name="Powell J.R."/>
            <person name="Prohaska S."/>
            <person name="Pruitt K."/>
            <person name="Puig M."/>
            <person name="Quesneville H."/>
            <person name="Ram K.R."/>
            <person name="Rand D."/>
            <person name="Rasmussen M.D."/>
            <person name="Reed L.K."/>
            <person name="Reenan R."/>
            <person name="Reily A."/>
            <person name="Remington K.A."/>
            <person name="Rieger T.T."/>
            <person name="Ritchie M.G."/>
            <person name="Robin C."/>
            <person name="Rogers Y.H."/>
            <person name="Rohde C."/>
            <person name="Rozas J."/>
            <person name="Rubenfield M.J."/>
            <person name="Ruiz A."/>
            <person name="Russo S."/>
            <person name="Salzberg S.L."/>
            <person name="Sanchez-Gracia A."/>
            <person name="Saranga D.J."/>
            <person name="Sato H."/>
            <person name="Schaeffer S.W."/>
            <person name="Schatz M.C."/>
            <person name="Schlenke T."/>
            <person name="Schwartz R."/>
            <person name="Segarra C."/>
            <person name="Singh R.S."/>
            <person name="Sirot L."/>
            <person name="Sirota M."/>
            <person name="Sisneros N.B."/>
            <person name="Smith C.D."/>
            <person name="Smith T.F."/>
            <person name="Spieth J."/>
            <person name="Stage D.E."/>
            <person name="Stark A."/>
            <person name="Stephan W."/>
            <person name="Strausberg R.L."/>
            <person name="Strempel S."/>
            <person name="Sturgill D."/>
            <person name="Sutton G."/>
            <person name="Sutton G.G."/>
            <person name="Tao W."/>
            <person name="Teichmann S."/>
            <person name="Tobari Y.N."/>
            <person name="Tomimura Y."/>
            <person name="Tsolas J.M."/>
            <person name="Valente V.L."/>
            <person name="Venter E."/>
            <person name="Venter J.C."/>
            <person name="Vicario S."/>
            <person name="Vieira F.G."/>
            <person name="Vilella A.J."/>
            <person name="Villasante A."/>
            <person name="Walenz B."/>
            <person name="Wang J."/>
            <person name="Wasserman M."/>
            <person name="Watts T."/>
            <person name="Wilson D."/>
            <person name="Wilson R.K."/>
            <person name="Wing R.A."/>
            <person name="Wolfner M.F."/>
            <person name="Wong A."/>
            <person name="Wong G.K."/>
            <person name="Wu C.I."/>
            <person name="Wu G."/>
            <person name="Yamamoto D."/>
            <person name="Yang H.P."/>
            <person name="Yang S.P."/>
            <person name="Yorke J.A."/>
            <person name="Yoshida K."/>
            <person name="Zdobnov E."/>
            <person name="Zhang P."/>
            <person name="Zhang Y."/>
            <person name="Zimin A.V."/>
            <person name="Baldwin J."/>
            <person name="Abdouelleil A."/>
            <person name="Abdulkadir J."/>
            <person name="Abebe A."/>
            <person name="Abera B."/>
            <person name="Abreu J."/>
            <person name="Acer S.C."/>
            <person name="Aftuck L."/>
            <person name="Alexander A."/>
            <person name="An P."/>
            <person name="Anderson E."/>
            <person name="Anderson S."/>
            <person name="Arachi H."/>
            <person name="Azer M."/>
            <person name="Bachantsang P."/>
            <person name="Barry A."/>
            <person name="Bayul T."/>
            <person name="Berlin A."/>
            <person name="Bessette D."/>
            <person name="Bloom T."/>
            <person name="Blye J."/>
            <person name="Boguslavskiy L."/>
            <person name="Bonnet C."/>
            <person name="Boukhgalter B."/>
            <person name="Bourzgui I."/>
            <person name="Brown A."/>
            <person name="Cahill P."/>
            <person name="Channer S."/>
            <person name="Cheshatsang Y."/>
            <person name="Chuda L."/>
            <person name="Citroen M."/>
            <person name="Collymore A."/>
            <person name="Cooke P."/>
            <person name="Costello M."/>
            <person name="D'Aco K."/>
            <person name="Daza R."/>
            <person name="De Haan G."/>
            <person name="DeGray S."/>
            <person name="DeMaso C."/>
            <person name="Dhargay N."/>
            <person name="Dooley K."/>
            <person name="Dooley E."/>
            <person name="Doricent M."/>
            <person name="Dorje P."/>
            <person name="Dorjee K."/>
            <person name="Dupes A."/>
            <person name="Elong R."/>
            <person name="Falk J."/>
            <person name="Farina A."/>
            <person name="Faro S."/>
            <person name="Ferguson D."/>
            <person name="Fisher S."/>
            <person name="Foley C.D."/>
            <person name="Franke A."/>
            <person name="Friedrich D."/>
            <person name="Gadbois L."/>
            <person name="Gearin G."/>
            <person name="Gearin C.R."/>
            <person name="Giannoukos G."/>
            <person name="Goode T."/>
            <person name="Graham J."/>
            <person name="Grandbois E."/>
            <person name="Grewal S."/>
            <person name="Gyaltsen K."/>
            <person name="Hafez N."/>
            <person name="Hagos B."/>
            <person name="Hall J."/>
            <person name="Henson C."/>
            <person name="Hollinger A."/>
            <person name="Honan T."/>
            <person name="Huard M.D."/>
            <person name="Hughes L."/>
            <person name="Hurhula B."/>
            <person name="Husby M.E."/>
            <person name="Kamat A."/>
            <person name="Kanga B."/>
            <person name="Kashin S."/>
            <person name="Khazanovich D."/>
            <person name="Kisner P."/>
            <person name="Lance K."/>
            <person name="Lara M."/>
            <person name="Lee W."/>
            <person name="Lennon N."/>
            <person name="Letendre F."/>
            <person name="LeVine R."/>
            <person name="Lipovsky A."/>
            <person name="Liu X."/>
            <person name="Liu J."/>
            <person name="Liu S."/>
            <person name="Lokyitsang T."/>
            <person name="Lokyitsang Y."/>
            <person name="Lubonja R."/>
            <person name="Lui A."/>
            <person name="MacDonald P."/>
            <person name="Magnisalis V."/>
            <person name="Maru K."/>
            <person name="Matthews C."/>
            <person name="McCusker W."/>
            <person name="McDonough S."/>
            <person name="Mehta T."/>
            <person name="Meldrim J."/>
            <person name="Meneus L."/>
            <person name="Mihai O."/>
            <person name="Mihalev A."/>
            <person name="Mihova T."/>
            <person name="Mittelman R."/>
            <person name="Mlenga V."/>
            <person name="Montmayeur A."/>
            <person name="Mulrain L."/>
            <person name="Navidi A."/>
            <person name="Naylor J."/>
            <person name="Negash T."/>
            <person name="Nguyen T."/>
            <person name="Nguyen N."/>
            <person name="Nicol R."/>
            <person name="Norbu C."/>
            <person name="Norbu N."/>
            <person name="Novod N."/>
            <person name="O'Neill B."/>
            <person name="Osman S."/>
            <person name="Markiewicz E."/>
            <person name="Oyono O.L."/>
            <person name="Patti C."/>
            <person name="Phunkhang P."/>
            <person name="Pierre F."/>
            <person name="Priest M."/>
            <person name="Raghuraman S."/>
            <person name="Rege F."/>
            <person name="Reyes R."/>
            <person name="Rise C."/>
            <person name="Rogov P."/>
            <person name="Ross K."/>
            <person name="Ryan E."/>
            <person name="Settipalli S."/>
            <person name="Shea T."/>
            <person name="Sherpa N."/>
            <person name="Shi L."/>
            <person name="Shih D."/>
            <person name="Sparrow T."/>
            <person name="Spaulding J."/>
            <person name="Stalker J."/>
            <person name="Stange-Thomann N."/>
            <person name="Stavropoulos S."/>
            <person name="Stone C."/>
            <person name="Strader C."/>
            <person name="Tesfaye S."/>
            <person name="Thomson T."/>
            <person name="Thoulutsang Y."/>
            <person name="Thoulutsang D."/>
            <person name="Topham K."/>
            <person name="Topping I."/>
            <person name="Tsamla T."/>
            <person name="Vassiliev H."/>
            <person name="Vo A."/>
            <person name="Wangchuk T."/>
            <person name="Wangdi T."/>
            <person name="Weiand M."/>
            <person name="Wilkinson J."/>
            <person name="Wilson A."/>
            <person name="Yadav S."/>
            <person name="Young G."/>
            <person name="Yu Q."/>
            <person name="Zembek L."/>
            <person name="Zhong D."/>
            <person name="Zimmer A."/>
            <person name="Zwirko Z."/>
            <person name="Jaffe D.B."/>
            <person name="Alvarez P."/>
            <person name="Brockman W."/>
            <person name="Butler J."/>
            <person name="Chin C."/>
            <person name="Gnerre S."/>
            <person name="Grabherr M."/>
            <person name="Kleber M."/>
            <person name="Mauceli E."/>
            <person name="MacCallum I."/>
        </authorList>
    </citation>
    <scope>NUCLEOTIDE SEQUENCE [LARGE SCALE GENOMIC DNA]</scope>
    <source>
        <strain evidence="4">white501</strain>
    </source>
</reference>